<gene>
    <name evidence="4" type="ORF">TESG_06364</name>
</gene>
<dbReference type="HOGENOM" id="CLU_020027_11_1_1"/>
<comment type="similarity">
    <text evidence="1">Belongs to the class-A beta-lactamase family.</text>
</comment>
<evidence type="ECO:0000313" key="4">
    <source>
        <dbReference type="EMBL" id="EGD99001.1"/>
    </source>
</evidence>
<keyword evidence="5" id="KW-1185">Reference proteome</keyword>
<name>F2S602_TRIT1</name>
<organism evidence="4 5">
    <name type="scientific">Trichophyton tonsurans (strain CBS 112818)</name>
    <name type="common">Scalp ringworm fungus</name>
    <dbReference type="NCBI Taxonomy" id="647933"/>
    <lineage>
        <taxon>Eukaryota</taxon>
        <taxon>Fungi</taxon>
        <taxon>Dikarya</taxon>
        <taxon>Ascomycota</taxon>
        <taxon>Pezizomycotina</taxon>
        <taxon>Eurotiomycetes</taxon>
        <taxon>Eurotiomycetidae</taxon>
        <taxon>Onygenales</taxon>
        <taxon>Arthrodermataceae</taxon>
        <taxon>Trichophyton</taxon>
    </lineage>
</organism>
<dbReference type="Proteomes" id="UP000009172">
    <property type="component" value="Unassembled WGS sequence"/>
</dbReference>
<reference evidence="5" key="1">
    <citation type="journal article" date="2012" name="MBio">
        <title>Comparative genome analysis of Trichophyton rubrum and related dermatophytes reveals candidate genes involved in infection.</title>
        <authorList>
            <person name="Martinez D.A."/>
            <person name="Oliver B.G."/>
            <person name="Graeser Y."/>
            <person name="Goldberg J.M."/>
            <person name="Li W."/>
            <person name="Martinez-Rossi N.M."/>
            <person name="Monod M."/>
            <person name="Shelest E."/>
            <person name="Barton R.C."/>
            <person name="Birch E."/>
            <person name="Brakhage A.A."/>
            <person name="Chen Z."/>
            <person name="Gurr S.J."/>
            <person name="Heiman D."/>
            <person name="Heitman J."/>
            <person name="Kosti I."/>
            <person name="Rossi A."/>
            <person name="Saif S."/>
            <person name="Samalova M."/>
            <person name="Saunders C.W."/>
            <person name="Shea T."/>
            <person name="Summerbell R.C."/>
            <person name="Xu J."/>
            <person name="Young S."/>
            <person name="Zeng Q."/>
            <person name="Birren B.W."/>
            <person name="Cuomo C.A."/>
            <person name="White T.C."/>
        </authorList>
    </citation>
    <scope>NUCLEOTIDE SEQUENCE [LARGE SCALE GENOMIC DNA]</scope>
    <source>
        <strain evidence="5">CBS 112818</strain>
    </source>
</reference>
<evidence type="ECO:0000259" key="3">
    <source>
        <dbReference type="Pfam" id="PF00144"/>
    </source>
</evidence>
<accession>F2S602</accession>
<evidence type="ECO:0000313" key="5">
    <source>
        <dbReference type="Proteomes" id="UP000009172"/>
    </source>
</evidence>
<evidence type="ECO:0000256" key="2">
    <source>
        <dbReference type="ARBA" id="ARBA00022801"/>
    </source>
</evidence>
<keyword evidence="2" id="KW-0378">Hydrolase</keyword>
<dbReference type="AlphaFoldDB" id="F2S602"/>
<dbReference type="OrthoDB" id="428260at2759"/>
<dbReference type="InterPro" id="IPR050789">
    <property type="entry name" value="Diverse_Enzym_Activities"/>
</dbReference>
<dbReference type="EMBL" id="GG698517">
    <property type="protein sequence ID" value="EGD99001.1"/>
    <property type="molecule type" value="Genomic_DNA"/>
</dbReference>
<dbReference type="PANTHER" id="PTHR43283:SF17">
    <property type="entry name" value="(LOVD), PUTATIVE (AFU_ORTHOLOGUE AFUA_5G00920)-RELATED"/>
    <property type="match status" value="1"/>
</dbReference>
<dbReference type="MEROPS" id="S12.950"/>
<feature type="domain" description="Beta-lactamase-related" evidence="3">
    <location>
        <begin position="60"/>
        <end position="377"/>
    </location>
</feature>
<dbReference type="PANTHER" id="PTHR43283">
    <property type="entry name" value="BETA-LACTAMASE-RELATED"/>
    <property type="match status" value="1"/>
</dbReference>
<sequence>MDLTHILERTCSKNDCRFHAAAFTAANKGRTEDSWTVEMITKGFPDQVLHSITYGTQNVDASGDAVTERSMFWCASMTKIVTAVAVMVAVEKGLVGLDDDVGAILPELAEPEIIVGFEDGDDGKPILRKAKEMVTLRRLLTHSSGFVYLAVNSSVKRWAEYHNHTATTDVTSRETYRLPLAFEPGKSWGYGPGVDWAGCVVEKLSNQKLGDFMQENIFQKLGITATTFHPENHPEFSARRSHNYTNPAKDDLGGIGLYSTPKEFTRFLQMMLRSGENVLRPESINTILSPQLECNKEVNAIRDRGPKIMSRLVNPGKVIDMGLSASINLDRVPGARYPGSISWAGAANAFWWLDMKAGICGTLFMHSFPPFDTAALDLLDELEAAVYKIESL</sequence>
<dbReference type="Gene3D" id="3.40.710.10">
    <property type="entry name" value="DD-peptidase/beta-lactamase superfamily"/>
    <property type="match status" value="1"/>
</dbReference>
<dbReference type="InterPro" id="IPR001466">
    <property type="entry name" value="Beta-lactam-related"/>
</dbReference>
<dbReference type="SUPFAM" id="SSF56601">
    <property type="entry name" value="beta-lactamase/transpeptidase-like"/>
    <property type="match status" value="1"/>
</dbReference>
<dbReference type="Pfam" id="PF00144">
    <property type="entry name" value="Beta-lactamase"/>
    <property type="match status" value="1"/>
</dbReference>
<protein>
    <submittedName>
        <fullName evidence="4">Beta-lactamase</fullName>
    </submittedName>
</protein>
<evidence type="ECO:0000256" key="1">
    <source>
        <dbReference type="ARBA" id="ARBA00009009"/>
    </source>
</evidence>
<dbReference type="InterPro" id="IPR012338">
    <property type="entry name" value="Beta-lactam/transpept-like"/>
</dbReference>
<dbReference type="GO" id="GO:0016787">
    <property type="term" value="F:hydrolase activity"/>
    <property type="evidence" value="ECO:0007669"/>
    <property type="project" value="UniProtKB-KW"/>
</dbReference>
<proteinExistence type="inferred from homology"/>